<dbReference type="InParanoid" id="E9G9S4"/>
<feature type="region of interest" description="Disordered" evidence="1">
    <location>
        <begin position="55"/>
        <end position="85"/>
    </location>
</feature>
<evidence type="ECO:0000313" key="3">
    <source>
        <dbReference type="Proteomes" id="UP000000305"/>
    </source>
</evidence>
<proteinExistence type="predicted"/>
<dbReference type="EMBL" id="GL732536">
    <property type="protein sequence ID" value="EFX83622.1"/>
    <property type="molecule type" value="Genomic_DNA"/>
</dbReference>
<dbReference type="KEGG" id="dpx:DAPPUDRAFT_239654"/>
<sequence length="85" mass="9773">MSNSHKAYTVLKKKFLELEVFKVKLDGLSEVSKKGKDLSEDCLRESPLVTECRKENDVELGKEKEQEKSKEKEDPIKLNASMTTR</sequence>
<gene>
    <name evidence="2" type="ORF">DAPPUDRAFT_239654</name>
</gene>
<dbReference type="HOGENOM" id="CLU_2514929_0_0_1"/>
<keyword evidence="3" id="KW-1185">Reference proteome</keyword>
<name>E9G9S4_DAPPU</name>
<reference evidence="2 3" key="1">
    <citation type="journal article" date="2011" name="Science">
        <title>The ecoresponsive genome of Daphnia pulex.</title>
        <authorList>
            <person name="Colbourne J.K."/>
            <person name="Pfrender M.E."/>
            <person name="Gilbert D."/>
            <person name="Thomas W.K."/>
            <person name="Tucker A."/>
            <person name="Oakley T.H."/>
            <person name="Tokishita S."/>
            <person name="Aerts A."/>
            <person name="Arnold G.J."/>
            <person name="Basu M.K."/>
            <person name="Bauer D.J."/>
            <person name="Caceres C.E."/>
            <person name="Carmel L."/>
            <person name="Casola C."/>
            <person name="Choi J.H."/>
            <person name="Detter J.C."/>
            <person name="Dong Q."/>
            <person name="Dusheyko S."/>
            <person name="Eads B.D."/>
            <person name="Frohlich T."/>
            <person name="Geiler-Samerotte K.A."/>
            <person name="Gerlach D."/>
            <person name="Hatcher P."/>
            <person name="Jogdeo S."/>
            <person name="Krijgsveld J."/>
            <person name="Kriventseva E.V."/>
            <person name="Kultz D."/>
            <person name="Laforsch C."/>
            <person name="Lindquist E."/>
            <person name="Lopez J."/>
            <person name="Manak J.R."/>
            <person name="Muller J."/>
            <person name="Pangilinan J."/>
            <person name="Patwardhan R.P."/>
            <person name="Pitluck S."/>
            <person name="Pritham E.J."/>
            <person name="Rechtsteiner A."/>
            <person name="Rho M."/>
            <person name="Rogozin I.B."/>
            <person name="Sakarya O."/>
            <person name="Salamov A."/>
            <person name="Schaack S."/>
            <person name="Shapiro H."/>
            <person name="Shiga Y."/>
            <person name="Skalitzky C."/>
            <person name="Smith Z."/>
            <person name="Souvorov A."/>
            <person name="Sung W."/>
            <person name="Tang Z."/>
            <person name="Tsuchiya D."/>
            <person name="Tu H."/>
            <person name="Vos H."/>
            <person name="Wang M."/>
            <person name="Wolf Y.I."/>
            <person name="Yamagata H."/>
            <person name="Yamada T."/>
            <person name="Ye Y."/>
            <person name="Shaw J.R."/>
            <person name="Andrews J."/>
            <person name="Crease T.J."/>
            <person name="Tang H."/>
            <person name="Lucas S.M."/>
            <person name="Robertson H.M."/>
            <person name="Bork P."/>
            <person name="Koonin E.V."/>
            <person name="Zdobnov E.M."/>
            <person name="Grigoriev I.V."/>
            <person name="Lynch M."/>
            <person name="Boore J.L."/>
        </authorList>
    </citation>
    <scope>NUCLEOTIDE SEQUENCE [LARGE SCALE GENOMIC DNA]</scope>
</reference>
<protein>
    <submittedName>
        <fullName evidence="2">Uncharacterized protein</fullName>
    </submittedName>
</protein>
<organism evidence="2 3">
    <name type="scientific">Daphnia pulex</name>
    <name type="common">Water flea</name>
    <dbReference type="NCBI Taxonomy" id="6669"/>
    <lineage>
        <taxon>Eukaryota</taxon>
        <taxon>Metazoa</taxon>
        <taxon>Ecdysozoa</taxon>
        <taxon>Arthropoda</taxon>
        <taxon>Crustacea</taxon>
        <taxon>Branchiopoda</taxon>
        <taxon>Diplostraca</taxon>
        <taxon>Cladocera</taxon>
        <taxon>Anomopoda</taxon>
        <taxon>Daphniidae</taxon>
        <taxon>Daphnia</taxon>
    </lineage>
</organism>
<dbReference type="AlphaFoldDB" id="E9G9S4"/>
<evidence type="ECO:0000313" key="2">
    <source>
        <dbReference type="EMBL" id="EFX83622.1"/>
    </source>
</evidence>
<evidence type="ECO:0000256" key="1">
    <source>
        <dbReference type="SAM" id="MobiDB-lite"/>
    </source>
</evidence>
<accession>E9G9S4</accession>
<feature type="compositionally biased region" description="Basic and acidic residues" evidence="1">
    <location>
        <begin position="55"/>
        <end position="76"/>
    </location>
</feature>
<dbReference type="Proteomes" id="UP000000305">
    <property type="component" value="Unassembled WGS sequence"/>
</dbReference>